<keyword evidence="3" id="KW-1185">Reference proteome</keyword>
<dbReference type="PANTHER" id="PTHR37702:SF1">
    <property type="entry name" value="HYDROXYPROLINE-RICH GLYCOPROTEIN FAMILY PROTEIN"/>
    <property type="match status" value="1"/>
</dbReference>
<organism evidence="2 3">
    <name type="scientific">Hibiscus sabdariffa</name>
    <name type="common">roselle</name>
    <dbReference type="NCBI Taxonomy" id="183260"/>
    <lineage>
        <taxon>Eukaryota</taxon>
        <taxon>Viridiplantae</taxon>
        <taxon>Streptophyta</taxon>
        <taxon>Embryophyta</taxon>
        <taxon>Tracheophyta</taxon>
        <taxon>Spermatophyta</taxon>
        <taxon>Magnoliopsida</taxon>
        <taxon>eudicotyledons</taxon>
        <taxon>Gunneridae</taxon>
        <taxon>Pentapetalae</taxon>
        <taxon>rosids</taxon>
        <taxon>malvids</taxon>
        <taxon>Malvales</taxon>
        <taxon>Malvaceae</taxon>
        <taxon>Malvoideae</taxon>
        <taxon>Hibiscus</taxon>
    </lineage>
</organism>
<comment type="caution">
    <text evidence="2">The sequence shown here is derived from an EMBL/GenBank/DDBJ whole genome shotgun (WGS) entry which is preliminary data.</text>
</comment>
<gene>
    <name evidence="2" type="ORF">V6N11_075286</name>
</gene>
<sequence length="169" mass="18106">MRTYQLRPRRAGDEAVVAAGNEVGGNVITDETSVALYAVLVEEVKGLIDELNGWMVGDGTGGGSIGGGVAGTVTQTPPASYSPPSQTGVYPPPTGNLPYYNQPPPYGGNSFYGHPPPPDPIMPYFPFYYRKPPHKTDDQSSGTTVRPGKSIFFITALPLLPQIFLYLLF</sequence>
<keyword evidence="1" id="KW-0812">Transmembrane</keyword>
<evidence type="ECO:0000313" key="2">
    <source>
        <dbReference type="EMBL" id="KAK9008388.1"/>
    </source>
</evidence>
<keyword evidence="1" id="KW-1133">Transmembrane helix</keyword>
<dbReference type="EMBL" id="JBBPBN010000026">
    <property type="protein sequence ID" value="KAK9008388.1"/>
    <property type="molecule type" value="Genomic_DNA"/>
</dbReference>
<reference evidence="2 3" key="1">
    <citation type="journal article" date="2024" name="G3 (Bethesda)">
        <title>Genome assembly of Hibiscus sabdariffa L. provides insights into metabolisms of medicinal natural products.</title>
        <authorList>
            <person name="Kim T."/>
        </authorList>
    </citation>
    <scope>NUCLEOTIDE SEQUENCE [LARGE SCALE GENOMIC DNA]</scope>
    <source>
        <strain evidence="2">TK-2024</strain>
        <tissue evidence="2">Old leaves</tissue>
    </source>
</reference>
<name>A0ABR2R615_9ROSI</name>
<evidence type="ECO:0000313" key="3">
    <source>
        <dbReference type="Proteomes" id="UP001396334"/>
    </source>
</evidence>
<accession>A0ABR2R615</accession>
<protein>
    <submittedName>
        <fullName evidence="2">Uncharacterized protein</fullName>
    </submittedName>
</protein>
<dbReference type="PANTHER" id="PTHR37702">
    <property type="entry name" value="PROLINE-RICH FAMILY PROTEIN"/>
    <property type="match status" value="1"/>
</dbReference>
<evidence type="ECO:0000256" key="1">
    <source>
        <dbReference type="SAM" id="Phobius"/>
    </source>
</evidence>
<keyword evidence="1" id="KW-0472">Membrane</keyword>
<proteinExistence type="predicted"/>
<dbReference type="Proteomes" id="UP001396334">
    <property type="component" value="Unassembled WGS sequence"/>
</dbReference>
<feature type="transmembrane region" description="Helical" evidence="1">
    <location>
        <begin position="150"/>
        <end position="168"/>
    </location>
</feature>